<proteinExistence type="predicted"/>
<keyword evidence="2" id="KW-0812">Transmembrane</keyword>
<dbReference type="GO" id="GO:0006506">
    <property type="term" value="P:GPI anchor biosynthetic process"/>
    <property type="evidence" value="ECO:0007669"/>
    <property type="project" value="InterPro"/>
</dbReference>
<feature type="transmembrane region" description="Helical" evidence="2">
    <location>
        <begin position="402"/>
        <end position="425"/>
    </location>
</feature>
<dbReference type="Gramene" id="rna-AYBTSS11_LOCUS9258">
    <property type="protein sequence ID" value="CAJ1939653.1"/>
    <property type="gene ID" value="gene-AYBTSS11_LOCUS9258"/>
</dbReference>
<dbReference type="InterPro" id="IPR007315">
    <property type="entry name" value="PIG-V/Gpi18"/>
</dbReference>
<feature type="transmembrane region" description="Helical" evidence="2">
    <location>
        <begin position="110"/>
        <end position="131"/>
    </location>
</feature>
<feature type="transmembrane region" description="Helical" evidence="2">
    <location>
        <begin position="277"/>
        <end position="296"/>
    </location>
</feature>
<feature type="transmembrane region" description="Helical" evidence="2">
    <location>
        <begin position="303"/>
        <end position="322"/>
    </location>
</feature>
<dbReference type="GO" id="GO:0000009">
    <property type="term" value="F:alpha-1,6-mannosyltransferase activity"/>
    <property type="evidence" value="ECO:0007669"/>
    <property type="project" value="InterPro"/>
</dbReference>
<feature type="compositionally biased region" description="Basic and acidic residues" evidence="1">
    <location>
        <begin position="595"/>
        <end position="610"/>
    </location>
</feature>
<evidence type="ECO:0000256" key="1">
    <source>
        <dbReference type="SAM" id="MobiDB-lite"/>
    </source>
</evidence>
<dbReference type="InterPro" id="IPR007652">
    <property type="entry name" value="A1-4-GlycosylTfrase_dom"/>
</dbReference>
<dbReference type="InterPro" id="IPR029044">
    <property type="entry name" value="Nucleotide-diphossugar_trans"/>
</dbReference>
<organism evidence="4 5">
    <name type="scientific">Sphenostylis stenocarpa</name>
    <dbReference type="NCBI Taxonomy" id="92480"/>
    <lineage>
        <taxon>Eukaryota</taxon>
        <taxon>Viridiplantae</taxon>
        <taxon>Streptophyta</taxon>
        <taxon>Embryophyta</taxon>
        <taxon>Tracheophyta</taxon>
        <taxon>Spermatophyta</taxon>
        <taxon>Magnoliopsida</taxon>
        <taxon>eudicotyledons</taxon>
        <taxon>Gunneridae</taxon>
        <taxon>Pentapetalae</taxon>
        <taxon>rosids</taxon>
        <taxon>fabids</taxon>
        <taxon>Fabales</taxon>
        <taxon>Fabaceae</taxon>
        <taxon>Papilionoideae</taxon>
        <taxon>50 kb inversion clade</taxon>
        <taxon>NPAAA clade</taxon>
        <taxon>indigoferoid/millettioid clade</taxon>
        <taxon>Phaseoleae</taxon>
        <taxon>Sphenostylis</taxon>
    </lineage>
</organism>
<dbReference type="EMBL" id="OY731400">
    <property type="protein sequence ID" value="CAJ1939653.1"/>
    <property type="molecule type" value="Genomic_DNA"/>
</dbReference>
<reference evidence="4" key="1">
    <citation type="submission" date="2023-10" db="EMBL/GenBank/DDBJ databases">
        <authorList>
            <person name="Domelevo Entfellner J.-B."/>
        </authorList>
    </citation>
    <scope>NUCLEOTIDE SEQUENCE</scope>
</reference>
<gene>
    <name evidence="4" type="ORF">AYBTSS11_LOCUS9258</name>
</gene>
<feature type="transmembrane region" description="Helical" evidence="2">
    <location>
        <begin position="229"/>
        <end position="257"/>
    </location>
</feature>
<feature type="transmembrane region" description="Helical" evidence="2">
    <location>
        <begin position="500"/>
        <end position="521"/>
    </location>
</feature>
<dbReference type="AlphaFoldDB" id="A0AA86S2T7"/>
<feature type="transmembrane region" description="Helical" evidence="2">
    <location>
        <begin position="143"/>
        <end position="163"/>
    </location>
</feature>
<accession>A0AA86S2T7</accession>
<dbReference type="GO" id="GO:0004376">
    <property type="term" value="F:GPI mannosyltransferase activity"/>
    <property type="evidence" value="ECO:0007669"/>
    <property type="project" value="InterPro"/>
</dbReference>
<evidence type="ECO:0000256" key="2">
    <source>
        <dbReference type="SAM" id="Phobius"/>
    </source>
</evidence>
<feature type="domain" description="Alpha 1,4-glycosyltransferase" evidence="3">
    <location>
        <begin position="966"/>
        <end position="1096"/>
    </location>
</feature>
<dbReference type="Pfam" id="PF04572">
    <property type="entry name" value="Gb3_synth"/>
    <property type="match status" value="1"/>
</dbReference>
<dbReference type="Gene3D" id="3.90.550.20">
    <property type="match status" value="1"/>
</dbReference>
<dbReference type="PANTHER" id="PTHR47213">
    <property type="entry name" value="OS07G0567300 PROTEIN"/>
    <property type="match status" value="1"/>
</dbReference>
<protein>
    <recommendedName>
        <fullName evidence="3">Alpha 1,4-glycosyltransferase domain-containing protein</fullName>
    </recommendedName>
</protein>
<dbReference type="InterPro" id="IPR044789">
    <property type="entry name" value="Put_A1-4-GlycosylTfrase_plant"/>
</dbReference>
<dbReference type="InterPro" id="IPR007577">
    <property type="entry name" value="GlycoTrfase_DXD_sugar-bd_CS"/>
</dbReference>
<evidence type="ECO:0000313" key="4">
    <source>
        <dbReference type="EMBL" id="CAJ1939653.1"/>
    </source>
</evidence>
<dbReference type="SUPFAM" id="SSF53448">
    <property type="entry name" value="Nucleotide-diphospho-sugar transferases"/>
    <property type="match status" value="1"/>
</dbReference>
<keyword evidence="5" id="KW-1185">Reference proteome</keyword>
<keyword evidence="2" id="KW-1133">Transmembrane helix</keyword>
<dbReference type="Pfam" id="PF04488">
    <property type="entry name" value="Gly_transf_sug"/>
    <property type="match status" value="1"/>
</dbReference>
<dbReference type="PANTHER" id="PTHR47213:SF1">
    <property type="entry name" value="OS07G0567300 PROTEIN"/>
    <property type="match status" value="1"/>
</dbReference>
<evidence type="ECO:0000259" key="3">
    <source>
        <dbReference type="Pfam" id="PF04572"/>
    </source>
</evidence>
<evidence type="ECO:0000313" key="5">
    <source>
        <dbReference type="Proteomes" id="UP001189624"/>
    </source>
</evidence>
<sequence>MVETSKNHHRDHQHLVLKLATCSRLLLLTLIILFRTLVSPYDTSAPLNPPCLSTPNATLPSHLQNAVVWDSVYFLRIAQCGYEYEQSFAFLPLLPLSLSLVSFLPVQTPLFALSAYLINNLAFVLAALYFYRLSLTLLKDPETALRATLLFCFNPASVFYSSIYSESLYALMCFGGMYHFVCGGNHLAVFFFALSGLARSNGVLNAGYLCFQTMHRSYHALFHQKRLPLALQIIVVGALRTACIFAPFVAFQAYGYYNMCVGRSHDEIRPWCKARIPLLYSYIQSHYWGVGFLRYFQLKQLPNFLLASPILSLALCSIVHYAKSRPQTFFSLGFLAPMEEKSCGVVFLSGDLSRSKEAESVGKSSSVRVEEHLNLRRRKNVIKGDVATVPIESESTEAWPGYLSASVLPFVLHLAFMACTVFFVMHVQVATRFLSASPPLYCYKFAVVKHHFTFLLLRFEWKETFLFHSLQSRPSFTNLKVAFSTFQFSQMLRSRRRSPYGAYLCAVVSAVLLLLSVSLLYSRLSRSHHSNHLSRPSLLSHSADLSDDPIDEVDFVDETLEPPVLRLNPSPYYYFDPLTASIRRSFLSPPSLRQSHTDNKFPLRSPDHDPSKAAFASDDVPVDDAIKTLAARVTTVEDALLLKNSPLRDGWGDWFDKKSVFLRKDRMFRSNLDVLNPLSNPLLQDPDAVGATGLTRGDRNVQKWWIHECKKVPFPGTKKVPLNINVLPTPVKKVGTERRTLNYNTINNNNNDHEIIQDVMDSVTNGGESNIQKDATVISARAQSMKNHIYADGDTWGYYPGLPLRLPFNDFMDAFFRVGKCVTRVFMVWNSPPWMYTVRHQRGLESLLFHHPAACVVVFSETVELDFFKDSFVKDGYKVAVAMPNLDELLKDTPAHIFASVWFEWKKTEFYSTHYSELIRLAALYKYGGIYLDSDIIVLKPISFLNNCVGMEDGGAGSVLNGAVMAFQRHSLFIKECLEEFYTTYDDTSLRGNGADLLTRVAQKYLVEENKSVKRLKLKVEPSYIFFPVSSQNITRYFIAPTTETDKAQQNVLLENILLQSLTFHFWNSLTISLIPEPDSLVSRLLNHACIRCLELL</sequence>
<dbReference type="GO" id="GO:0016020">
    <property type="term" value="C:membrane"/>
    <property type="evidence" value="ECO:0007669"/>
    <property type="project" value="GOC"/>
</dbReference>
<feature type="region of interest" description="Disordered" evidence="1">
    <location>
        <begin position="590"/>
        <end position="610"/>
    </location>
</feature>
<feature type="transmembrane region" description="Helical" evidence="2">
    <location>
        <begin position="15"/>
        <end position="37"/>
    </location>
</feature>
<dbReference type="Proteomes" id="UP001189624">
    <property type="component" value="Chromosome 3"/>
</dbReference>
<dbReference type="Pfam" id="PF04188">
    <property type="entry name" value="Mannosyl_trans2"/>
    <property type="match status" value="1"/>
</dbReference>
<name>A0AA86S2T7_9FABA</name>
<keyword evidence="2" id="KW-0472">Membrane</keyword>